<dbReference type="InterPro" id="IPR043428">
    <property type="entry name" value="LivM-like"/>
</dbReference>
<organism evidence="7 8">
    <name type="scientific">Mesorhizobium australicum</name>
    <dbReference type="NCBI Taxonomy" id="536018"/>
    <lineage>
        <taxon>Bacteria</taxon>
        <taxon>Pseudomonadati</taxon>
        <taxon>Pseudomonadota</taxon>
        <taxon>Alphaproteobacteria</taxon>
        <taxon>Hyphomicrobiales</taxon>
        <taxon>Phyllobacteriaceae</taxon>
        <taxon>Mesorhizobium</taxon>
    </lineage>
</organism>
<reference evidence="7 8" key="1">
    <citation type="submission" date="2017-04" db="EMBL/GenBank/DDBJ databases">
        <authorList>
            <person name="Afonso C.L."/>
            <person name="Miller P.J."/>
            <person name="Scott M.A."/>
            <person name="Spackman E."/>
            <person name="Goraichik I."/>
            <person name="Dimitrov K.M."/>
            <person name="Suarez D.L."/>
            <person name="Swayne D.E."/>
        </authorList>
    </citation>
    <scope>NUCLEOTIDE SEQUENCE [LARGE SCALE GENOMIC DNA]</scope>
    <source>
        <strain evidence="7 8">B5P</strain>
    </source>
</reference>
<dbReference type="PANTHER" id="PTHR30482">
    <property type="entry name" value="HIGH-AFFINITY BRANCHED-CHAIN AMINO ACID TRANSPORT SYSTEM PERMEASE"/>
    <property type="match status" value="1"/>
</dbReference>
<dbReference type="OrthoDB" id="9804361at2"/>
<dbReference type="InterPro" id="IPR001851">
    <property type="entry name" value="ABC_transp_permease"/>
</dbReference>
<protein>
    <submittedName>
        <fullName evidence="7">Amino acid/amide ABC transporter membrane protein 2, HAAT family</fullName>
    </submittedName>
</protein>
<feature type="transmembrane region" description="Helical" evidence="6">
    <location>
        <begin position="76"/>
        <end position="95"/>
    </location>
</feature>
<evidence type="ECO:0000256" key="5">
    <source>
        <dbReference type="ARBA" id="ARBA00023136"/>
    </source>
</evidence>
<sequence length="306" mass="32348">MNRIVVVVLCILAVAPFFFQSQFVANMALLTALGVATSQAWNIAGGYSGLTSFGHVAFFGTGAYTVAILQTRYGINPWVGIPLGALIGALTGYVVGWCTCRAGLRGSYFALVTLAFAEALRIIANSVDFTRGGLGIPIPLQMELSNFQFSDKRIYYGIALIVVAIATSVSIWIERSRFGAQLIATRENTDAARALGINIVQVRASALAISGAITALTGVIYTQVFLYIDPTIAFGVGRSVEMMLMALVGGAGTVLGPIVGGVMLHLLGEVIKDLTNIPGIAPASYGVVLLLIIAFMPRGIVRKRRA</sequence>
<dbReference type="AlphaFoldDB" id="A0A1X7MTQ7"/>
<accession>A0A1X7MTQ7</accession>
<feature type="transmembrane region" description="Helical" evidence="6">
    <location>
        <begin position="240"/>
        <end position="267"/>
    </location>
</feature>
<keyword evidence="4 6" id="KW-1133">Transmembrane helix</keyword>
<comment type="subcellular location">
    <subcellularLocation>
        <location evidence="1">Cell membrane</location>
        <topology evidence="1">Multi-pass membrane protein</topology>
    </subcellularLocation>
</comment>
<evidence type="ECO:0000256" key="1">
    <source>
        <dbReference type="ARBA" id="ARBA00004651"/>
    </source>
</evidence>
<evidence type="ECO:0000256" key="6">
    <source>
        <dbReference type="SAM" id="Phobius"/>
    </source>
</evidence>
<dbReference type="PANTHER" id="PTHR30482:SF10">
    <property type="entry name" value="HIGH-AFFINITY BRANCHED-CHAIN AMINO ACID TRANSPORT PROTEIN BRAE"/>
    <property type="match status" value="1"/>
</dbReference>
<dbReference type="Pfam" id="PF02653">
    <property type="entry name" value="BPD_transp_2"/>
    <property type="match status" value="1"/>
</dbReference>
<feature type="transmembrane region" description="Helical" evidence="6">
    <location>
        <begin position="107"/>
        <end position="124"/>
    </location>
</feature>
<evidence type="ECO:0000313" key="7">
    <source>
        <dbReference type="EMBL" id="SMH27718.1"/>
    </source>
</evidence>
<keyword evidence="5 6" id="KW-0472">Membrane</keyword>
<dbReference type="GO" id="GO:0015658">
    <property type="term" value="F:branched-chain amino acid transmembrane transporter activity"/>
    <property type="evidence" value="ECO:0007669"/>
    <property type="project" value="InterPro"/>
</dbReference>
<evidence type="ECO:0000256" key="2">
    <source>
        <dbReference type="ARBA" id="ARBA00022475"/>
    </source>
</evidence>
<keyword evidence="3 6" id="KW-0812">Transmembrane</keyword>
<dbReference type="CDD" id="cd06581">
    <property type="entry name" value="TM_PBP1_LivM_like"/>
    <property type="match status" value="1"/>
</dbReference>
<dbReference type="Proteomes" id="UP000193083">
    <property type="component" value="Unassembled WGS sequence"/>
</dbReference>
<dbReference type="GO" id="GO:0005886">
    <property type="term" value="C:plasma membrane"/>
    <property type="evidence" value="ECO:0007669"/>
    <property type="project" value="UniProtKB-SubCell"/>
</dbReference>
<name>A0A1X7MTQ7_9HYPH</name>
<evidence type="ECO:0000313" key="8">
    <source>
        <dbReference type="Proteomes" id="UP000193083"/>
    </source>
</evidence>
<evidence type="ECO:0000256" key="4">
    <source>
        <dbReference type="ARBA" id="ARBA00022989"/>
    </source>
</evidence>
<gene>
    <name evidence="7" type="ORF">SAMN02982922_0613</name>
</gene>
<feature type="transmembrane region" description="Helical" evidence="6">
    <location>
        <begin position="279"/>
        <end position="301"/>
    </location>
</feature>
<feature type="transmembrane region" description="Helical" evidence="6">
    <location>
        <begin position="154"/>
        <end position="173"/>
    </location>
</feature>
<evidence type="ECO:0000256" key="3">
    <source>
        <dbReference type="ARBA" id="ARBA00022692"/>
    </source>
</evidence>
<keyword evidence="2" id="KW-1003">Cell membrane</keyword>
<proteinExistence type="predicted"/>
<feature type="transmembrane region" description="Helical" evidence="6">
    <location>
        <begin position="48"/>
        <end position="69"/>
    </location>
</feature>
<keyword evidence="8" id="KW-1185">Reference proteome</keyword>
<dbReference type="EMBL" id="FXBL01000004">
    <property type="protein sequence ID" value="SMH27718.1"/>
    <property type="molecule type" value="Genomic_DNA"/>
</dbReference>
<dbReference type="RefSeq" id="WP_085462802.1">
    <property type="nucleotide sequence ID" value="NZ_FXBL01000004.1"/>
</dbReference>